<keyword evidence="2 6" id="KW-0349">Heme</keyword>
<dbReference type="SUPFAM" id="SSF46626">
    <property type="entry name" value="Cytochrome c"/>
    <property type="match status" value="1"/>
</dbReference>
<dbReference type="AlphaFoldDB" id="A0A1W1YFZ8"/>
<organism evidence="9 10">
    <name type="scientific">Fulvimarina manganoxydans</name>
    <dbReference type="NCBI Taxonomy" id="937218"/>
    <lineage>
        <taxon>Bacteria</taxon>
        <taxon>Pseudomonadati</taxon>
        <taxon>Pseudomonadota</taxon>
        <taxon>Alphaproteobacteria</taxon>
        <taxon>Hyphomicrobiales</taxon>
        <taxon>Aurantimonadaceae</taxon>
        <taxon>Fulvimarina</taxon>
    </lineage>
</organism>
<keyword evidence="10" id="KW-1185">Reference proteome</keyword>
<evidence type="ECO:0000313" key="10">
    <source>
        <dbReference type="Proteomes" id="UP000192656"/>
    </source>
</evidence>
<keyword evidence="4" id="KW-0249">Electron transport</keyword>
<evidence type="ECO:0000256" key="3">
    <source>
        <dbReference type="ARBA" id="ARBA00022723"/>
    </source>
</evidence>
<keyword evidence="3 6" id="KW-0479">Metal-binding</keyword>
<dbReference type="Gene3D" id="1.10.760.10">
    <property type="entry name" value="Cytochrome c-like domain"/>
    <property type="match status" value="1"/>
</dbReference>
<dbReference type="GO" id="GO:0020037">
    <property type="term" value="F:heme binding"/>
    <property type="evidence" value="ECO:0007669"/>
    <property type="project" value="InterPro"/>
</dbReference>
<dbReference type="InterPro" id="IPR002327">
    <property type="entry name" value="Cyt_c_1A/1B"/>
</dbReference>
<proteinExistence type="predicted"/>
<dbReference type="RefSeq" id="WP_084408155.1">
    <property type="nucleotide sequence ID" value="NZ_FWXR01000001.1"/>
</dbReference>
<feature type="chain" id="PRO_5012438797" evidence="7">
    <location>
        <begin position="24"/>
        <end position="134"/>
    </location>
</feature>
<accession>A0A1W1YFZ8</accession>
<dbReference type="GO" id="GO:0046872">
    <property type="term" value="F:metal ion binding"/>
    <property type="evidence" value="ECO:0007669"/>
    <property type="project" value="UniProtKB-KW"/>
</dbReference>
<dbReference type="PROSITE" id="PS51007">
    <property type="entry name" value="CYTC"/>
    <property type="match status" value="1"/>
</dbReference>
<name>A0A1W1YFZ8_9HYPH</name>
<evidence type="ECO:0000256" key="7">
    <source>
        <dbReference type="SAM" id="SignalP"/>
    </source>
</evidence>
<dbReference type="STRING" id="937218.SAMN06297251_101268"/>
<keyword evidence="7" id="KW-0732">Signal</keyword>
<keyword evidence="5 6" id="KW-0408">Iron</keyword>
<dbReference type="PRINTS" id="PR00604">
    <property type="entry name" value="CYTCHRMECIAB"/>
</dbReference>
<reference evidence="9 10" key="1">
    <citation type="submission" date="2017-04" db="EMBL/GenBank/DDBJ databases">
        <authorList>
            <person name="Afonso C.L."/>
            <person name="Miller P.J."/>
            <person name="Scott M.A."/>
            <person name="Spackman E."/>
            <person name="Goraichik I."/>
            <person name="Dimitrov K.M."/>
            <person name="Suarez D.L."/>
            <person name="Swayne D.E."/>
        </authorList>
    </citation>
    <scope>NUCLEOTIDE SEQUENCE [LARGE SCALE GENOMIC DNA]</scope>
    <source>
        <strain evidence="9 10">CGMCC 1.10972</strain>
    </source>
</reference>
<evidence type="ECO:0000256" key="6">
    <source>
        <dbReference type="PROSITE-ProRule" id="PRU00433"/>
    </source>
</evidence>
<evidence type="ECO:0000256" key="2">
    <source>
        <dbReference type="ARBA" id="ARBA00022617"/>
    </source>
</evidence>
<feature type="domain" description="Cytochrome c" evidence="8">
    <location>
        <begin position="24"/>
        <end position="127"/>
    </location>
</feature>
<dbReference type="Pfam" id="PF00034">
    <property type="entry name" value="Cytochrom_C"/>
    <property type="match status" value="1"/>
</dbReference>
<evidence type="ECO:0000256" key="4">
    <source>
        <dbReference type="ARBA" id="ARBA00022982"/>
    </source>
</evidence>
<evidence type="ECO:0000256" key="5">
    <source>
        <dbReference type="ARBA" id="ARBA00023004"/>
    </source>
</evidence>
<dbReference type="PANTHER" id="PTHR11961">
    <property type="entry name" value="CYTOCHROME C"/>
    <property type="match status" value="1"/>
</dbReference>
<protein>
    <submittedName>
        <fullName evidence="9">Cytochrome c</fullName>
    </submittedName>
</protein>
<feature type="signal peptide" evidence="7">
    <location>
        <begin position="1"/>
        <end position="23"/>
    </location>
</feature>
<evidence type="ECO:0000256" key="1">
    <source>
        <dbReference type="ARBA" id="ARBA00022448"/>
    </source>
</evidence>
<evidence type="ECO:0000259" key="8">
    <source>
        <dbReference type="PROSITE" id="PS51007"/>
    </source>
</evidence>
<keyword evidence="1" id="KW-0813">Transport</keyword>
<dbReference type="EMBL" id="FWXR01000001">
    <property type="protein sequence ID" value="SMC35062.1"/>
    <property type="molecule type" value="Genomic_DNA"/>
</dbReference>
<dbReference type="OrthoDB" id="9805828at2"/>
<dbReference type="InterPro" id="IPR009056">
    <property type="entry name" value="Cyt_c-like_dom"/>
</dbReference>
<gene>
    <name evidence="9" type="ORF">SAMN06297251_101268</name>
</gene>
<dbReference type="Proteomes" id="UP000192656">
    <property type="component" value="Unassembled WGS sequence"/>
</dbReference>
<dbReference type="InterPro" id="IPR036909">
    <property type="entry name" value="Cyt_c-like_dom_sf"/>
</dbReference>
<evidence type="ECO:0000313" key="9">
    <source>
        <dbReference type="EMBL" id="SMC35062.1"/>
    </source>
</evidence>
<dbReference type="GO" id="GO:0009055">
    <property type="term" value="F:electron transfer activity"/>
    <property type="evidence" value="ECO:0007669"/>
    <property type="project" value="InterPro"/>
</dbReference>
<sequence>MRKLTYFAAGLGLALSVSAPALAQDADAGAKVFNRCKACHKVGEGAKNGIGPELNGVFGEKPGEVEGYSFSNAFQEWAADKPEWNDELMTTWLSDPRGTVKGTKMAFPGLKKEEDLKNVIAYLKTFNEDGTQAQ</sequence>